<name>A0A1G6PU29_9ACTN</name>
<dbReference type="InterPro" id="IPR007527">
    <property type="entry name" value="Znf_SWIM"/>
</dbReference>
<sequence length="449" mass="47976">MSTQTLTYQRPSALTDPRRLVLETGGGRALLHPAAHPRFFDGWVTRPHLVAEALRQVASVAAAEYWRRERVPAGGGFDPVVTSDGRMLRFESFSLCGGVQARLDLEPEILDGDLLDRGTTNVDVNEPLRRMLTGVAADGMLHLSVGSDGLVATTGEGSVVERRVPLSTRWLRGFAEAQQLASTFELRTELDGRQAAAFLTGLARDTRGWVVPAGRGWRLSSRAAPGSVHLSGSARLASLLPLVRHATALRAYGPHLASGSAPTASVWELRLPGLRYVLMLSPEPARGFSGEGAGLTVLAGRGALDDADEVGRLLDYQSRLEPDLLAEQTGLPAERVRAALACLAVAGRVGYDVTTAAYFQRDLPYDATSVGRLNPRLRQAEELAAAGAVTVVGDSVAEVVSGERTYRVRTRDDGSTACTCTWWTTHRGARGPCKHVLAATLVTSRASAG</sequence>
<evidence type="ECO:0000313" key="2">
    <source>
        <dbReference type="Proteomes" id="UP000199034"/>
    </source>
</evidence>
<reference evidence="1 2" key="1">
    <citation type="submission" date="2016-10" db="EMBL/GenBank/DDBJ databases">
        <authorList>
            <person name="de Groot N.N."/>
        </authorList>
    </citation>
    <scope>NUCLEOTIDE SEQUENCE [LARGE SCALE GENOMIC DNA]</scope>
    <source>
        <strain evidence="1 2">CGMCC 4.6858</strain>
    </source>
</reference>
<dbReference type="AlphaFoldDB" id="A0A1G6PU29"/>
<keyword evidence="2" id="KW-1185">Reference proteome</keyword>
<dbReference type="STRING" id="1045774.SAMN05421872_104136"/>
<proteinExistence type="predicted"/>
<evidence type="ECO:0000313" key="1">
    <source>
        <dbReference type="EMBL" id="SDC83174.1"/>
    </source>
</evidence>
<dbReference type="EMBL" id="FMZM01000004">
    <property type="protein sequence ID" value="SDC83174.1"/>
    <property type="molecule type" value="Genomic_DNA"/>
</dbReference>
<dbReference type="Proteomes" id="UP000199034">
    <property type="component" value="Unassembled WGS sequence"/>
</dbReference>
<dbReference type="GO" id="GO:0008270">
    <property type="term" value="F:zinc ion binding"/>
    <property type="evidence" value="ECO:0007669"/>
    <property type="project" value="InterPro"/>
</dbReference>
<dbReference type="PROSITE" id="PS50966">
    <property type="entry name" value="ZF_SWIM"/>
    <property type="match status" value="1"/>
</dbReference>
<protein>
    <submittedName>
        <fullName evidence="1">Uncharacterized protein</fullName>
    </submittedName>
</protein>
<dbReference type="RefSeq" id="WP_211752821.1">
    <property type="nucleotide sequence ID" value="NZ_FMZM01000004.1"/>
</dbReference>
<organism evidence="1 2">
    <name type="scientific">Nocardioides lianchengensis</name>
    <dbReference type="NCBI Taxonomy" id="1045774"/>
    <lineage>
        <taxon>Bacteria</taxon>
        <taxon>Bacillati</taxon>
        <taxon>Actinomycetota</taxon>
        <taxon>Actinomycetes</taxon>
        <taxon>Propionibacteriales</taxon>
        <taxon>Nocardioidaceae</taxon>
        <taxon>Nocardioides</taxon>
    </lineage>
</organism>
<gene>
    <name evidence="1" type="ORF">SAMN05421872_104136</name>
</gene>
<accession>A0A1G6PU29</accession>